<comment type="caution">
    <text evidence="5">The sequence shown here is derived from an EMBL/GenBank/DDBJ whole genome shotgun (WGS) entry which is preliminary data.</text>
</comment>
<dbReference type="InterPro" id="IPR036390">
    <property type="entry name" value="WH_DNA-bd_sf"/>
</dbReference>
<dbReference type="InterPro" id="IPR011711">
    <property type="entry name" value="GntR_C"/>
</dbReference>
<dbReference type="GO" id="GO:0003700">
    <property type="term" value="F:DNA-binding transcription factor activity"/>
    <property type="evidence" value="ECO:0007669"/>
    <property type="project" value="InterPro"/>
</dbReference>
<dbReference type="SUPFAM" id="SSF46785">
    <property type="entry name" value="Winged helix' DNA-binding domain"/>
    <property type="match status" value="1"/>
</dbReference>
<dbReference type="RefSeq" id="WP_198142018.1">
    <property type="nucleotide sequence ID" value="NZ_JXSQ01000049.1"/>
</dbReference>
<evidence type="ECO:0000313" key="5">
    <source>
        <dbReference type="EMBL" id="KIP51290.1"/>
    </source>
</evidence>
<dbReference type="Gene3D" id="1.20.120.530">
    <property type="entry name" value="GntR ligand-binding domain-like"/>
    <property type="match status" value="1"/>
</dbReference>
<dbReference type="AlphaFoldDB" id="A0A0D0H2C3"/>
<proteinExistence type="predicted"/>
<dbReference type="InterPro" id="IPR008920">
    <property type="entry name" value="TF_FadR/GntR_C"/>
</dbReference>
<keyword evidence="6" id="KW-1185">Reference proteome</keyword>
<feature type="domain" description="HTH gntR-type" evidence="4">
    <location>
        <begin position="12"/>
        <end position="82"/>
    </location>
</feature>
<dbReference type="EMBL" id="JXSQ01000049">
    <property type="protein sequence ID" value="KIP51290.1"/>
    <property type="molecule type" value="Genomic_DNA"/>
</dbReference>
<dbReference type="SUPFAM" id="SSF48008">
    <property type="entry name" value="GntR ligand-binding domain-like"/>
    <property type="match status" value="1"/>
</dbReference>
<keyword evidence="3" id="KW-0804">Transcription</keyword>
<keyword evidence="1" id="KW-0805">Transcription regulation</keyword>
<dbReference type="Pfam" id="PF07729">
    <property type="entry name" value="FCD"/>
    <property type="match status" value="1"/>
</dbReference>
<dbReference type="SMART" id="SM00345">
    <property type="entry name" value="HTH_GNTR"/>
    <property type="match status" value="1"/>
</dbReference>
<dbReference type="PANTHER" id="PTHR43537:SF5">
    <property type="entry name" value="UXU OPERON TRANSCRIPTIONAL REGULATOR"/>
    <property type="match status" value="1"/>
</dbReference>
<name>A0A0D0H2C3_9MICO</name>
<organism evidence="5 6">
    <name type="scientific">Leucobacter komagatae</name>
    <dbReference type="NCBI Taxonomy" id="55969"/>
    <lineage>
        <taxon>Bacteria</taxon>
        <taxon>Bacillati</taxon>
        <taxon>Actinomycetota</taxon>
        <taxon>Actinomycetes</taxon>
        <taxon>Micrococcales</taxon>
        <taxon>Microbacteriaceae</taxon>
        <taxon>Leucobacter</taxon>
    </lineage>
</organism>
<dbReference type="InterPro" id="IPR036388">
    <property type="entry name" value="WH-like_DNA-bd_sf"/>
</dbReference>
<evidence type="ECO:0000256" key="1">
    <source>
        <dbReference type="ARBA" id="ARBA00023015"/>
    </source>
</evidence>
<keyword evidence="2" id="KW-0238">DNA-binding</keyword>
<dbReference type="GO" id="GO:0003677">
    <property type="term" value="F:DNA binding"/>
    <property type="evidence" value="ECO:0007669"/>
    <property type="project" value="UniProtKB-KW"/>
</dbReference>
<dbReference type="Gene3D" id="1.10.10.10">
    <property type="entry name" value="Winged helix-like DNA-binding domain superfamily/Winged helix DNA-binding domain"/>
    <property type="match status" value="1"/>
</dbReference>
<dbReference type="PANTHER" id="PTHR43537">
    <property type="entry name" value="TRANSCRIPTIONAL REGULATOR, GNTR FAMILY"/>
    <property type="match status" value="1"/>
</dbReference>
<protein>
    <recommendedName>
        <fullName evidence="4">HTH gntR-type domain-containing protein</fullName>
    </recommendedName>
</protein>
<dbReference type="InterPro" id="IPR000524">
    <property type="entry name" value="Tscrpt_reg_HTH_GntR"/>
</dbReference>
<gene>
    <name evidence="5" type="ORF">SD72_16320</name>
</gene>
<dbReference type="PRINTS" id="PR00035">
    <property type="entry name" value="HTHGNTR"/>
</dbReference>
<evidence type="ECO:0000259" key="4">
    <source>
        <dbReference type="PROSITE" id="PS50949"/>
    </source>
</evidence>
<dbReference type="SMART" id="SM00895">
    <property type="entry name" value="FCD"/>
    <property type="match status" value="1"/>
</dbReference>
<dbReference type="Pfam" id="PF00392">
    <property type="entry name" value="GntR"/>
    <property type="match status" value="1"/>
</dbReference>
<evidence type="ECO:0000256" key="2">
    <source>
        <dbReference type="ARBA" id="ARBA00023125"/>
    </source>
</evidence>
<dbReference type="CDD" id="cd07377">
    <property type="entry name" value="WHTH_GntR"/>
    <property type="match status" value="1"/>
</dbReference>
<dbReference type="PROSITE" id="PS50949">
    <property type="entry name" value="HTH_GNTR"/>
    <property type="match status" value="1"/>
</dbReference>
<evidence type="ECO:0000313" key="6">
    <source>
        <dbReference type="Proteomes" id="UP000032120"/>
    </source>
</evidence>
<evidence type="ECO:0000256" key="3">
    <source>
        <dbReference type="ARBA" id="ARBA00023163"/>
    </source>
</evidence>
<accession>A0A0D0H2C3</accession>
<reference evidence="5 6" key="1">
    <citation type="submission" date="2015-01" db="EMBL/GenBank/DDBJ databases">
        <title>Draft genome sequence of Leucobacter komagatae strain VKM ST2845.</title>
        <authorList>
            <person name="Karlyshev A.V."/>
            <person name="Kudryashova E.B."/>
        </authorList>
    </citation>
    <scope>NUCLEOTIDE SEQUENCE [LARGE SCALE GENOMIC DNA]</scope>
    <source>
        <strain evidence="5 6">VKM ST2845</strain>
    </source>
</reference>
<dbReference type="Proteomes" id="UP000032120">
    <property type="component" value="Unassembled WGS sequence"/>
</dbReference>
<sequence>MPEAAFNPIKHDRAFEAIVRQIESAILDGTYKVGDYLPSERALVEQFQVGRSSVREALRILESLGMVRTSPGNRKGVEVTDSMASSMSRLLNGALRLHSVPLVDLVEYRMMIGSTGNFLAAHSRQDEHLEAMRDAIQDMEKYRDVPERFALADVAFHSAIQEASGNSLMRMINSVIETAVIDLLHETVSDDEAEGPAMRDLFIEKHLALYSAISAGRGHDAAAIARESLLDAYGPRLTPLERRRLELLAGTQLEDFGGITQN</sequence>